<dbReference type="InterPro" id="IPR057035">
    <property type="entry name" value="Znf-Tbcl_FmdE"/>
</dbReference>
<reference evidence="2 3" key="1">
    <citation type="submission" date="2022-08" db="EMBL/GenBank/DDBJ databases">
        <title>Genome Sequence of the sulphate-reducing bacterium, Pseudodesulfovibrio sp. SYK.</title>
        <authorList>
            <person name="Kondo R."/>
            <person name="Kataoka T."/>
        </authorList>
    </citation>
    <scope>NUCLEOTIDE SEQUENCE [LARGE SCALE GENOMIC DNA]</scope>
    <source>
        <strain evidence="2 3">SYK</strain>
    </source>
</reference>
<dbReference type="EMBL" id="AP026709">
    <property type="protein sequence ID" value="BDQ37232.1"/>
    <property type="molecule type" value="Genomic_DNA"/>
</dbReference>
<sequence>MGIKKPIGKYTYEEFKDMAILFHNYPAPGLMFGGYMVECAKEYMPEGSLYEVLVETPWCLPDAAQMLTPCTIGNGWLKVVNLGRYAVTLYGKYSGEGVRVSISPQLIEPYGEFRTWLYKLKPKQEQDTPLLQAQIAHAGASVCKVEEVSVEGRILHKRSKGIIGDCRVCGEPYPVDHGSICRGCQGDSPYVGVIKAATPVLPENIKTKAIEGAVGKTALHDMTQIEPGKSKGPVFLKGHTFNVGDLCVLQRIGKNNVYVTEGEVSDEWVHENDCAYGFAHALCGKNVVVKGEPREGKLELYSSCAGLLTIDKDCLDAFNHIPGVMAATRKGQSLVKKDTAVAGTRAIPLYLPRADFERAQGLLEKPVVNVHPLRKAKVGVLITGNEVFNGLIQDLFEGIITAKLTALGSTVKKVVVSPDDRNTIAASACELVKEGCDLVITTAGLSVDPDDVTRLGLMDAGLDNVLYGAPILPGAMTLVGELNGVQTLGVPACALFHGRTSMDILLPRMLAGLSVTRSDLAAFGDGGICMSCHVCTYPKCWFGK</sequence>
<dbReference type="Proteomes" id="UP001317742">
    <property type="component" value="Chromosome"/>
</dbReference>
<dbReference type="Pfam" id="PF00994">
    <property type="entry name" value="MoCF_biosynth"/>
    <property type="match status" value="1"/>
</dbReference>
<evidence type="ECO:0000259" key="1">
    <source>
        <dbReference type="SMART" id="SM00852"/>
    </source>
</evidence>
<dbReference type="RefSeq" id="WP_281763089.1">
    <property type="nucleotide sequence ID" value="NZ_AP026709.1"/>
</dbReference>
<dbReference type="CDD" id="cd03522">
    <property type="entry name" value="MoeA_like"/>
    <property type="match status" value="1"/>
</dbReference>
<dbReference type="SUPFAM" id="SSF143555">
    <property type="entry name" value="FwdE-like"/>
    <property type="match status" value="1"/>
</dbReference>
<dbReference type="SUPFAM" id="SSF53218">
    <property type="entry name" value="Molybdenum cofactor biosynthesis proteins"/>
    <property type="match status" value="1"/>
</dbReference>
<evidence type="ECO:0000313" key="3">
    <source>
        <dbReference type="Proteomes" id="UP001317742"/>
    </source>
</evidence>
<gene>
    <name evidence="2" type="ORF">SYK_15920</name>
</gene>
<dbReference type="InterPro" id="IPR003814">
    <property type="entry name" value="FmdEsu_dom"/>
</dbReference>
<dbReference type="Gene3D" id="3.30.60.80">
    <property type="match status" value="1"/>
</dbReference>
<proteinExistence type="predicted"/>
<accession>A0ABN6S4F8</accession>
<dbReference type="InterPro" id="IPR036425">
    <property type="entry name" value="MoaB/Mog-like_dom_sf"/>
</dbReference>
<dbReference type="PANTHER" id="PTHR39418">
    <property type="entry name" value="DEHYDROGENASE-RELATED"/>
    <property type="match status" value="1"/>
</dbReference>
<dbReference type="Pfam" id="PF23475">
    <property type="entry name" value="zf-Tbcl_FmdE"/>
    <property type="match status" value="1"/>
</dbReference>
<dbReference type="InterPro" id="IPR053194">
    <property type="entry name" value="tRNA_methyltr_O"/>
</dbReference>
<dbReference type="SMART" id="SM00852">
    <property type="entry name" value="MoCF_biosynth"/>
    <property type="match status" value="1"/>
</dbReference>
<dbReference type="Gene3D" id="3.30.1330.130">
    <property type="match status" value="1"/>
</dbReference>
<organism evidence="2 3">
    <name type="scientific">Pseudodesulfovibrio nedwellii</name>
    <dbReference type="NCBI Taxonomy" id="2973072"/>
    <lineage>
        <taxon>Bacteria</taxon>
        <taxon>Pseudomonadati</taxon>
        <taxon>Thermodesulfobacteriota</taxon>
        <taxon>Desulfovibrionia</taxon>
        <taxon>Desulfovibrionales</taxon>
        <taxon>Desulfovibrionaceae</taxon>
    </lineage>
</organism>
<keyword evidence="3" id="KW-1185">Reference proteome</keyword>
<name>A0ABN6S4F8_9BACT</name>
<feature type="domain" description="MoaB/Mog" evidence="1">
    <location>
        <begin position="379"/>
        <end position="511"/>
    </location>
</feature>
<dbReference type="Gene3D" id="3.40.980.10">
    <property type="entry name" value="MoaB/Mog-like domain"/>
    <property type="match status" value="1"/>
</dbReference>
<protein>
    <submittedName>
        <fullName evidence="2">Trehalose-binding protein</fullName>
    </submittedName>
</protein>
<dbReference type="PANTHER" id="PTHR39418:SF1">
    <property type="entry name" value="DEHYDROGENASE"/>
    <property type="match status" value="1"/>
</dbReference>
<dbReference type="Pfam" id="PF02663">
    <property type="entry name" value="FmdE"/>
    <property type="match status" value="1"/>
</dbReference>
<dbReference type="InterPro" id="IPR001453">
    <property type="entry name" value="MoaB/Mog_dom"/>
</dbReference>
<evidence type="ECO:0000313" key="2">
    <source>
        <dbReference type="EMBL" id="BDQ37232.1"/>
    </source>
</evidence>